<sequence>MLNNLPEKHKFWFLFKNVLQSNHYIFIKPQKKEKTIFFIKT</sequence>
<reference evidence="1 2" key="1">
    <citation type="submission" date="2013-08" db="EMBL/GenBank/DDBJ databases">
        <title>Flavobacterium limnosediminis JC2902 genome sequencing.</title>
        <authorList>
            <person name="Lee K."/>
            <person name="Yi H."/>
            <person name="Park S."/>
            <person name="Chun J."/>
        </authorList>
    </citation>
    <scope>NUCLEOTIDE SEQUENCE [LARGE SCALE GENOMIC DNA]</scope>
    <source>
        <strain evidence="1 2">JC2902</strain>
    </source>
</reference>
<evidence type="ECO:0000313" key="1">
    <source>
        <dbReference type="EMBL" id="ESU29230.1"/>
    </source>
</evidence>
<gene>
    <name evidence="1" type="ORF">FLJC2902T_06250</name>
</gene>
<dbReference type="EMBL" id="AVGG01000002">
    <property type="protein sequence ID" value="ESU29230.1"/>
    <property type="molecule type" value="Genomic_DNA"/>
</dbReference>
<keyword evidence="2" id="KW-1185">Reference proteome</keyword>
<dbReference type="AlphaFoldDB" id="V6SXW1"/>
<dbReference type="Proteomes" id="UP000018004">
    <property type="component" value="Unassembled WGS sequence"/>
</dbReference>
<name>V6SXW1_9FLAO</name>
<evidence type="ECO:0000313" key="2">
    <source>
        <dbReference type="Proteomes" id="UP000018004"/>
    </source>
</evidence>
<proteinExistence type="predicted"/>
<accession>V6SXW1</accession>
<dbReference type="PATRIC" id="fig|1341181.4.peg.622"/>
<comment type="caution">
    <text evidence="1">The sequence shown here is derived from an EMBL/GenBank/DDBJ whole genome shotgun (WGS) entry which is preliminary data.</text>
</comment>
<protein>
    <submittedName>
        <fullName evidence="1">Uncharacterized protein</fullName>
    </submittedName>
</protein>
<organism evidence="1 2">
    <name type="scientific">Flavobacterium limnosediminis JC2902</name>
    <dbReference type="NCBI Taxonomy" id="1341181"/>
    <lineage>
        <taxon>Bacteria</taxon>
        <taxon>Pseudomonadati</taxon>
        <taxon>Bacteroidota</taxon>
        <taxon>Flavobacteriia</taxon>
        <taxon>Flavobacteriales</taxon>
        <taxon>Flavobacteriaceae</taxon>
        <taxon>Flavobacterium</taxon>
    </lineage>
</organism>